<evidence type="ECO:0000256" key="3">
    <source>
        <dbReference type="ARBA" id="ARBA00022723"/>
    </source>
</evidence>
<organism evidence="12 13">
    <name type="scientific">Oedothorax gibbosus</name>
    <dbReference type="NCBI Taxonomy" id="931172"/>
    <lineage>
        <taxon>Eukaryota</taxon>
        <taxon>Metazoa</taxon>
        <taxon>Ecdysozoa</taxon>
        <taxon>Arthropoda</taxon>
        <taxon>Chelicerata</taxon>
        <taxon>Arachnida</taxon>
        <taxon>Araneae</taxon>
        <taxon>Araneomorphae</taxon>
        <taxon>Entelegynae</taxon>
        <taxon>Araneoidea</taxon>
        <taxon>Linyphiidae</taxon>
        <taxon>Erigoninae</taxon>
        <taxon>Oedothorax</taxon>
    </lineage>
</organism>
<evidence type="ECO:0000256" key="10">
    <source>
        <dbReference type="PROSITE-ProRule" id="PRU00042"/>
    </source>
</evidence>
<protein>
    <recommendedName>
        <fullName evidence="11">C2H2-type domain-containing protein</fullName>
    </recommendedName>
</protein>
<proteinExistence type="inferred from homology"/>
<keyword evidence="13" id="KW-1185">Reference proteome</keyword>
<evidence type="ECO:0000256" key="1">
    <source>
        <dbReference type="ARBA" id="ARBA00004123"/>
    </source>
</evidence>
<dbReference type="AlphaFoldDB" id="A0AAV6TVA4"/>
<accession>A0AAV6TVA4</accession>
<dbReference type="FunFam" id="3.30.160.60:FF:000145">
    <property type="entry name" value="Zinc finger protein 574"/>
    <property type="match status" value="1"/>
</dbReference>
<evidence type="ECO:0000256" key="8">
    <source>
        <dbReference type="ARBA" id="ARBA00023163"/>
    </source>
</evidence>
<evidence type="ECO:0000313" key="12">
    <source>
        <dbReference type="EMBL" id="KAG8175337.1"/>
    </source>
</evidence>
<evidence type="ECO:0000256" key="2">
    <source>
        <dbReference type="ARBA" id="ARBA00006991"/>
    </source>
</evidence>
<feature type="domain" description="C2H2-type" evidence="11">
    <location>
        <begin position="6"/>
        <end position="33"/>
    </location>
</feature>
<dbReference type="Pfam" id="PF00096">
    <property type="entry name" value="zf-C2H2"/>
    <property type="match status" value="2"/>
</dbReference>
<dbReference type="PROSITE" id="PS00028">
    <property type="entry name" value="ZINC_FINGER_C2H2_1"/>
    <property type="match status" value="3"/>
</dbReference>
<dbReference type="GO" id="GO:0005634">
    <property type="term" value="C:nucleus"/>
    <property type="evidence" value="ECO:0007669"/>
    <property type="project" value="UniProtKB-SubCell"/>
</dbReference>
<dbReference type="EMBL" id="JAFNEN010001027">
    <property type="protein sequence ID" value="KAG8175337.1"/>
    <property type="molecule type" value="Genomic_DNA"/>
</dbReference>
<dbReference type="PANTHER" id="PTHR23226">
    <property type="entry name" value="ZINC FINGER AND SCAN DOMAIN-CONTAINING"/>
    <property type="match status" value="1"/>
</dbReference>
<dbReference type="FunFam" id="3.30.160.60:FF:000188">
    <property type="entry name" value="Zinc finger protein 787"/>
    <property type="match status" value="1"/>
</dbReference>
<dbReference type="GO" id="GO:0000978">
    <property type="term" value="F:RNA polymerase II cis-regulatory region sequence-specific DNA binding"/>
    <property type="evidence" value="ECO:0007669"/>
    <property type="project" value="TreeGrafter"/>
</dbReference>
<gene>
    <name evidence="12" type="ORF">JTE90_015550</name>
</gene>
<evidence type="ECO:0000256" key="5">
    <source>
        <dbReference type="ARBA" id="ARBA00022771"/>
    </source>
</evidence>
<evidence type="ECO:0000259" key="11">
    <source>
        <dbReference type="PROSITE" id="PS50157"/>
    </source>
</evidence>
<dbReference type="Proteomes" id="UP000827092">
    <property type="component" value="Unassembled WGS sequence"/>
</dbReference>
<dbReference type="GO" id="GO:0008270">
    <property type="term" value="F:zinc ion binding"/>
    <property type="evidence" value="ECO:0007669"/>
    <property type="project" value="UniProtKB-KW"/>
</dbReference>
<name>A0AAV6TVA4_9ARAC</name>
<evidence type="ECO:0000256" key="6">
    <source>
        <dbReference type="ARBA" id="ARBA00022833"/>
    </source>
</evidence>
<feature type="domain" description="C2H2-type" evidence="11">
    <location>
        <begin position="33"/>
        <end position="60"/>
    </location>
</feature>
<keyword evidence="5 10" id="KW-0863">Zinc-finger</keyword>
<comment type="caution">
    <text evidence="12">The sequence shown here is derived from an EMBL/GenBank/DDBJ whole genome shotgun (WGS) entry which is preliminary data.</text>
</comment>
<dbReference type="InterPro" id="IPR013087">
    <property type="entry name" value="Znf_C2H2_type"/>
</dbReference>
<dbReference type="Gene3D" id="3.30.160.60">
    <property type="entry name" value="Classic Zinc Finger"/>
    <property type="match status" value="4"/>
</dbReference>
<keyword evidence="4" id="KW-0677">Repeat</keyword>
<reference evidence="12 13" key="1">
    <citation type="journal article" date="2022" name="Nat. Ecol. Evol.">
        <title>A masculinizing supergene underlies an exaggerated male reproductive morph in a spider.</title>
        <authorList>
            <person name="Hendrickx F."/>
            <person name="De Corte Z."/>
            <person name="Sonet G."/>
            <person name="Van Belleghem S.M."/>
            <person name="Kostlbacher S."/>
            <person name="Vangestel C."/>
        </authorList>
    </citation>
    <scope>NUCLEOTIDE SEQUENCE [LARGE SCALE GENOMIC DNA]</scope>
    <source>
        <strain evidence="12">W744_W776</strain>
    </source>
</reference>
<evidence type="ECO:0000256" key="4">
    <source>
        <dbReference type="ARBA" id="ARBA00022737"/>
    </source>
</evidence>
<comment type="similarity">
    <text evidence="2">Belongs to the krueppel C2H2-type zinc-finger protein family.</text>
</comment>
<evidence type="ECO:0000313" key="13">
    <source>
        <dbReference type="Proteomes" id="UP000827092"/>
    </source>
</evidence>
<evidence type="ECO:0000256" key="9">
    <source>
        <dbReference type="ARBA" id="ARBA00023242"/>
    </source>
</evidence>
<dbReference type="PROSITE" id="PS50157">
    <property type="entry name" value="ZINC_FINGER_C2H2_2"/>
    <property type="match status" value="3"/>
</dbReference>
<comment type="subcellular location">
    <subcellularLocation>
        <location evidence="1">Nucleus</location>
    </subcellularLocation>
</comment>
<dbReference type="InterPro" id="IPR036236">
    <property type="entry name" value="Znf_C2H2_sf"/>
</dbReference>
<dbReference type="SUPFAM" id="SSF57667">
    <property type="entry name" value="beta-beta-alpha zinc fingers"/>
    <property type="match status" value="2"/>
</dbReference>
<keyword evidence="3" id="KW-0479">Metal-binding</keyword>
<dbReference type="GO" id="GO:0000981">
    <property type="term" value="F:DNA-binding transcription factor activity, RNA polymerase II-specific"/>
    <property type="evidence" value="ECO:0007669"/>
    <property type="project" value="TreeGrafter"/>
</dbReference>
<sequence>MEKILHSCEVCGKEFNKRFNLTRHRRIHREEKFECEECHIKFVNEDKLSRHMSTHTGKKLFSCEVSNEKFNQKSHLPKLEGLHECEICHMKFPNKHKLSEHLHVHTEEKLSSCEVDVNSLPETVVSPSTTVLCTGNDFIM</sequence>
<dbReference type="PANTHER" id="PTHR23226:SF416">
    <property type="entry name" value="FI01424P"/>
    <property type="match status" value="1"/>
</dbReference>
<feature type="domain" description="C2H2-type" evidence="11">
    <location>
        <begin position="83"/>
        <end position="110"/>
    </location>
</feature>
<dbReference type="SMART" id="SM00355">
    <property type="entry name" value="ZnF_C2H2"/>
    <property type="match status" value="3"/>
</dbReference>
<keyword evidence="6" id="KW-0862">Zinc</keyword>
<keyword evidence="8" id="KW-0804">Transcription</keyword>
<keyword evidence="9" id="KW-0539">Nucleus</keyword>
<evidence type="ECO:0000256" key="7">
    <source>
        <dbReference type="ARBA" id="ARBA00023125"/>
    </source>
</evidence>
<keyword evidence="7" id="KW-0238">DNA-binding</keyword>